<dbReference type="Proteomes" id="UP000264146">
    <property type="component" value="Chromosome"/>
</dbReference>
<sequence>MTQNNDYALLLFYYAYQTFTKTADDIITEYGMSRQHHRFLFFINKLPGITTKKLLENLEISKQGSHATLKLLKEKGLIFERPDLTDRRLKCLFPTEEGKALIEELNQAQNDLFNRIKAEQGDDWYAIMEGFASYRQGYKDIQHLK</sequence>
<evidence type="ECO:0000259" key="4">
    <source>
        <dbReference type="PROSITE" id="PS50995"/>
    </source>
</evidence>
<dbReference type="InterPro" id="IPR000835">
    <property type="entry name" value="HTH_MarR-typ"/>
</dbReference>
<dbReference type="PANTHER" id="PTHR42756">
    <property type="entry name" value="TRANSCRIPTIONAL REGULATOR, MARR"/>
    <property type="match status" value="1"/>
</dbReference>
<dbReference type="GO" id="GO:0003700">
    <property type="term" value="F:DNA-binding transcription factor activity"/>
    <property type="evidence" value="ECO:0007669"/>
    <property type="project" value="InterPro"/>
</dbReference>
<keyword evidence="3" id="KW-0804">Transcription</keyword>
<dbReference type="GeneID" id="93789247"/>
<evidence type="ECO:0000313" key="9">
    <source>
        <dbReference type="Proteomes" id="UP000572988"/>
    </source>
</evidence>
<dbReference type="Proteomes" id="UP000572988">
    <property type="component" value="Unassembled WGS sequence"/>
</dbReference>
<evidence type="ECO:0000256" key="2">
    <source>
        <dbReference type="ARBA" id="ARBA00023125"/>
    </source>
</evidence>
<evidence type="ECO:0000313" key="6">
    <source>
        <dbReference type="EMBL" id="NHA33438.1"/>
    </source>
</evidence>
<dbReference type="EMBL" id="LR962863">
    <property type="protein sequence ID" value="CAD7358925.1"/>
    <property type="molecule type" value="Genomic_DNA"/>
</dbReference>
<dbReference type="Gene3D" id="1.10.10.10">
    <property type="entry name" value="Winged helix-like DNA-binding domain superfamily/Winged helix DNA-binding domain"/>
    <property type="match status" value="1"/>
</dbReference>
<dbReference type="PROSITE" id="PS50995">
    <property type="entry name" value="HTH_MARR_2"/>
    <property type="match status" value="1"/>
</dbReference>
<dbReference type="InterPro" id="IPR036390">
    <property type="entry name" value="WH_DNA-bd_sf"/>
</dbReference>
<organism evidence="7">
    <name type="scientific">Staphylococcus schleiferi</name>
    <dbReference type="NCBI Taxonomy" id="1295"/>
    <lineage>
        <taxon>Bacteria</taxon>
        <taxon>Bacillati</taxon>
        <taxon>Bacillota</taxon>
        <taxon>Bacilli</taxon>
        <taxon>Bacillales</taxon>
        <taxon>Staphylococcaceae</taxon>
        <taxon>Staphylococcus</taxon>
    </lineage>
</organism>
<protein>
    <submittedName>
        <fullName evidence="7">MarR family transcriptional regulator</fullName>
    </submittedName>
</protein>
<dbReference type="RefSeq" id="WP_016426211.1">
    <property type="nucleotide sequence ID" value="NZ_CABKRV010000002.1"/>
</dbReference>
<dbReference type="EMBL" id="POVK01000006">
    <property type="protein sequence ID" value="NHA33438.1"/>
    <property type="molecule type" value="Genomic_DNA"/>
</dbReference>
<evidence type="ECO:0000313" key="5">
    <source>
        <dbReference type="EMBL" id="CAD7358925.1"/>
    </source>
</evidence>
<gene>
    <name evidence="6" type="ORF">C1O36_02665</name>
    <name evidence="7" type="ORF">NCTC12218_00511</name>
</gene>
<dbReference type="PANTHER" id="PTHR42756:SF1">
    <property type="entry name" value="TRANSCRIPTIONAL REPRESSOR OF EMRAB OPERON"/>
    <property type="match status" value="1"/>
</dbReference>
<dbReference type="GO" id="GO:0003677">
    <property type="term" value="F:DNA binding"/>
    <property type="evidence" value="ECO:0007669"/>
    <property type="project" value="UniProtKB-KW"/>
</dbReference>
<accession>A0A7Z7QNF5</accession>
<dbReference type="EMBL" id="UHEF01000001">
    <property type="protein sequence ID" value="SUM87126.1"/>
    <property type="molecule type" value="Genomic_DNA"/>
</dbReference>
<reference evidence="5 8" key="3">
    <citation type="submission" date="2020-11" db="EMBL/GenBank/DDBJ databases">
        <authorList>
            <consortium name="Pathogen Informatics"/>
        </authorList>
    </citation>
    <scope>NUCLEOTIDE SEQUENCE [LARGE SCALE GENOMIC DNA]</scope>
    <source>
        <strain evidence="5 8">NCTC12218</strain>
    </source>
</reference>
<evidence type="ECO:0000256" key="3">
    <source>
        <dbReference type="ARBA" id="ARBA00023163"/>
    </source>
</evidence>
<keyword evidence="9" id="KW-1185">Reference proteome</keyword>
<reference evidence="6 9" key="1">
    <citation type="submission" date="2018-01" db="EMBL/GenBank/DDBJ databases">
        <title>Complete genome sequence of Staphylococcus Scheliferi isolated from human.</title>
        <authorList>
            <person name="Abouelkhair M.A."/>
            <person name="Bemis D.A."/>
            <person name="Kania S.A."/>
        </authorList>
    </citation>
    <scope>NUCLEOTIDE SEQUENCE [LARGE SCALE GENOMIC DNA]</scope>
    <source>
        <strain evidence="6 9">ATCC 43808</strain>
    </source>
</reference>
<dbReference type="Pfam" id="PF12802">
    <property type="entry name" value="MarR_2"/>
    <property type="match status" value="1"/>
</dbReference>
<evidence type="ECO:0000313" key="8">
    <source>
        <dbReference type="Proteomes" id="UP000264146"/>
    </source>
</evidence>
<proteinExistence type="predicted"/>
<name>A0A7Z7QNF5_STASC</name>
<dbReference type="SUPFAM" id="SSF46785">
    <property type="entry name" value="Winged helix' DNA-binding domain"/>
    <property type="match status" value="1"/>
</dbReference>
<feature type="domain" description="HTH marR-type" evidence="4">
    <location>
        <begin position="1"/>
        <end position="145"/>
    </location>
</feature>
<keyword evidence="2" id="KW-0238">DNA-binding</keyword>
<dbReference type="AlphaFoldDB" id="A0A7Z7QNF5"/>
<dbReference type="SMART" id="SM00347">
    <property type="entry name" value="HTH_MARR"/>
    <property type="match status" value="1"/>
</dbReference>
<evidence type="ECO:0000256" key="1">
    <source>
        <dbReference type="ARBA" id="ARBA00023015"/>
    </source>
</evidence>
<evidence type="ECO:0000313" key="7">
    <source>
        <dbReference type="EMBL" id="SUM87126.1"/>
    </source>
</evidence>
<reference evidence="7" key="2">
    <citation type="submission" date="2018-06" db="EMBL/GenBank/DDBJ databases">
        <authorList>
            <consortium name="Pathogen Informatics"/>
            <person name="Doyle S."/>
        </authorList>
    </citation>
    <scope>NUCLEOTIDE SEQUENCE [LARGE SCALE GENOMIC DNA]</scope>
    <source>
        <strain evidence="7">NCTC12218</strain>
    </source>
</reference>
<keyword evidence="1" id="KW-0805">Transcription regulation</keyword>
<dbReference type="InterPro" id="IPR036388">
    <property type="entry name" value="WH-like_DNA-bd_sf"/>
</dbReference>